<accession>A0AAE0GKI1</accession>
<dbReference type="Pfam" id="PF01636">
    <property type="entry name" value="APH"/>
    <property type="match status" value="1"/>
</dbReference>
<dbReference type="SUPFAM" id="SSF56112">
    <property type="entry name" value="Protein kinase-like (PK-like)"/>
    <property type="match status" value="1"/>
</dbReference>
<keyword evidence="3" id="KW-1185">Reference proteome</keyword>
<comment type="caution">
    <text evidence="2">The sequence shown here is derived from an EMBL/GenBank/DDBJ whole genome shotgun (WGS) entry which is preliminary data.</text>
</comment>
<evidence type="ECO:0000313" key="2">
    <source>
        <dbReference type="EMBL" id="KAK3279066.1"/>
    </source>
</evidence>
<gene>
    <name evidence="2" type="ORF">CYMTET_13031</name>
</gene>
<dbReference type="AlphaFoldDB" id="A0AAE0GKI1"/>
<organism evidence="2 3">
    <name type="scientific">Cymbomonas tetramitiformis</name>
    <dbReference type="NCBI Taxonomy" id="36881"/>
    <lineage>
        <taxon>Eukaryota</taxon>
        <taxon>Viridiplantae</taxon>
        <taxon>Chlorophyta</taxon>
        <taxon>Pyramimonadophyceae</taxon>
        <taxon>Pyramimonadales</taxon>
        <taxon>Pyramimonadaceae</taxon>
        <taxon>Cymbomonas</taxon>
    </lineage>
</organism>
<dbReference type="Gene3D" id="3.90.1200.10">
    <property type="match status" value="1"/>
</dbReference>
<dbReference type="EMBL" id="LGRX02005144">
    <property type="protein sequence ID" value="KAK3279066.1"/>
    <property type="molecule type" value="Genomic_DNA"/>
</dbReference>
<protein>
    <recommendedName>
        <fullName evidence="1">Aminoglycoside phosphotransferase domain-containing protein</fullName>
    </recommendedName>
</protein>
<proteinExistence type="predicted"/>
<dbReference type="Proteomes" id="UP001190700">
    <property type="component" value="Unassembled WGS sequence"/>
</dbReference>
<dbReference type="InterPro" id="IPR011009">
    <property type="entry name" value="Kinase-like_dom_sf"/>
</dbReference>
<evidence type="ECO:0000313" key="3">
    <source>
        <dbReference type="Proteomes" id="UP001190700"/>
    </source>
</evidence>
<dbReference type="InterPro" id="IPR002575">
    <property type="entry name" value="Aminoglycoside_PTrfase"/>
</dbReference>
<name>A0AAE0GKI1_9CHLO</name>
<reference evidence="2 3" key="1">
    <citation type="journal article" date="2015" name="Genome Biol. Evol.">
        <title>Comparative Genomics of a Bacterivorous Green Alga Reveals Evolutionary Causalities and Consequences of Phago-Mixotrophic Mode of Nutrition.</title>
        <authorList>
            <person name="Burns J.A."/>
            <person name="Paasch A."/>
            <person name="Narechania A."/>
            <person name="Kim E."/>
        </authorList>
    </citation>
    <scope>NUCLEOTIDE SEQUENCE [LARGE SCALE GENOMIC DNA]</scope>
    <source>
        <strain evidence="2 3">PLY_AMNH</strain>
    </source>
</reference>
<evidence type="ECO:0000259" key="1">
    <source>
        <dbReference type="Pfam" id="PF01636"/>
    </source>
</evidence>
<feature type="domain" description="Aminoglycoside phosphotransferase" evidence="1">
    <location>
        <begin position="133"/>
        <end position="390"/>
    </location>
</feature>
<sequence length="421" mass="45802">MLRREKNVAAAIANGGRRREVVVAVRTKLLLNVGVDTSGDWLWRYFTLPKSESKVIGLIDLSQALAALDDSSPGPEVIAVEVLPGSENKFPTSHSAVLSLSLLDDSSNLSRTLFIKKVTAAAMAHKPWADRRRTLAYIRTEMRFYQEFAEALASRAGVRIPRAGITRGRLEALGDSEVGDPAGEEPAQEVLRDCGAILLLECAEGYEQMSPLPPRRAEAALAAAARLHAAGWEQQELLQAAAGRLQRHGGSFALSIRNPKELTKLRGNWARFVDTFGPLAPELFARPSVLQLGDRLEAWSGWVAQQLSPGPEAACATIVHGDFKAMNVFLPPDSDDTRQAMLIDFASTGVGYGMADVAMHLSHSVAPADLADGGEERLLDAYLQALEVARGNEAAEYPRELALRHYRLAVVDYGRFVVQLC</sequence>